<accession>M0L3U3</accession>
<organism evidence="1 2">
    <name type="scientific">Haloarcula japonica (strain ATCC 49778 / DSM 6131 / JCM 7785 / NBRC 101032 / NCIMB 13157 / TR-1)</name>
    <dbReference type="NCBI Taxonomy" id="1227453"/>
    <lineage>
        <taxon>Archaea</taxon>
        <taxon>Methanobacteriati</taxon>
        <taxon>Methanobacteriota</taxon>
        <taxon>Stenosarchaea group</taxon>
        <taxon>Halobacteria</taxon>
        <taxon>Halobacteriales</taxon>
        <taxon>Haloarculaceae</taxon>
        <taxon>Haloarcula</taxon>
    </lineage>
</organism>
<evidence type="ECO:0000313" key="1">
    <source>
        <dbReference type="EMBL" id="EMA27758.1"/>
    </source>
</evidence>
<reference evidence="1 2" key="1">
    <citation type="journal article" date="2014" name="PLoS Genet.">
        <title>Phylogenetically driven sequencing of extremely halophilic archaea reveals strategies for static and dynamic osmo-response.</title>
        <authorList>
            <person name="Becker E.A."/>
            <person name="Seitzer P.M."/>
            <person name="Tritt A."/>
            <person name="Larsen D."/>
            <person name="Krusor M."/>
            <person name="Yao A.I."/>
            <person name="Wu D."/>
            <person name="Madern D."/>
            <person name="Eisen J.A."/>
            <person name="Darling A.E."/>
            <person name="Facciotti M.T."/>
        </authorList>
    </citation>
    <scope>NUCLEOTIDE SEQUENCE [LARGE SCALE GENOMIC DNA]</scope>
    <source>
        <strain evidence="2">ATCC 49778 / DSM 6131 / JCM 7785 / NBRC 101032 / NCIMB 13157 / TR-1</strain>
    </source>
</reference>
<evidence type="ECO:0000313" key="2">
    <source>
        <dbReference type="Proteomes" id="UP000011524"/>
    </source>
</evidence>
<dbReference type="AlphaFoldDB" id="M0L3U3"/>
<protein>
    <submittedName>
        <fullName evidence="1">Uncharacterized protein</fullName>
    </submittedName>
</protein>
<sequence length="65" mass="7002">MYLVYVVTEVPDAVRMDTDDTALGYLLDGPLDGYLATGSVAGWMISYGDTITPFCHSPVIASVTR</sequence>
<gene>
    <name evidence="1" type="ORF">C444_19777</name>
</gene>
<proteinExistence type="predicted"/>
<name>M0L3U3_HALJT</name>
<dbReference type="EMBL" id="AOLY01000042">
    <property type="protein sequence ID" value="EMA27758.1"/>
    <property type="molecule type" value="Genomic_DNA"/>
</dbReference>
<dbReference type="Proteomes" id="UP000011524">
    <property type="component" value="Unassembled WGS sequence"/>
</dbReference>
<keyword evidence="2" id="KW-1185">Reference proteome</keyword>
<dbReference type="STRING" id="1227453.C444_19777"/>
<comment type="caution">
    <text evidence="1">The sequence shown here is derived from an EMBL/GenBank/DDBJ whole genome shotgun (WGS) entry which is preliminary data.</text>
</comment>